<dbReference type="NCBIfam" id="NF004363">
    <property type="entry name" value="PRK05738.2-4"/>
    <property type="match status" value="1"/>
</dbReference>
<dbReference type="PROSITE" id="PS00050">
    <property type="entry name" value="RIBOSOMAL_L23"/>
    <property type="match status" value="1"/>
</dbReference>
<dbReference type="InterPro" id="IPR013025">
    <property type="entry name" value="Ribosomal_uL23-like"/>
</dbReference>
<sequence length="98" mass="11146">MSRTYEILKKPLLTEKSLIERDNHNRYGFVVSKDASKGEIKTAVEKIFNVTVTKINTISVTGKTHRMGRFEGKRPDYKKAFVTLKEGDKIEVVEAASK</sequence>
<dbReference type="NCBIfam" id="NF004366">
    <property type="entry name" value="PRK05738.3-2"/>
    <property type="match status" value="1"/>
</dbReference>
<dbReference type="Proteomes" id="UP000196368">
    <property type="component" value="Unassembled WGS sequence"/>
</dbReference>
<evidence type="ECO:0000313" key="9">
    <source>
        <dbReference type="Proteomes" id="UP000196368"/>
    </source>
</evidence>
<dbReference type="InterPro" id="IPR012678">
    <property type="entry name" value="Ribosomal_uL23/eL15/eS24_sf"/>
</dbReference>
<name>A0A1Y4DFA0_9BACT</name>
<keyword evidence="4 6" id="KW-0689">Ribosomal protein</keyword>
<comment type="similarity">
    <text evidence="1 6 7">Belongs to the universal ribosomal protein uL23 family.</text>
</comment>
<evidence type="ECO:0000256" key="2">
    <source>
        <dbReference type="ARBA" id="ARBA00022730"/>
    </source>
</evidence>
<gene>
    <name evidence="6" type="primary">rplW</name>
    <name evidence="8" type="ORF">B5F75_06965</name>
</gene>
<dbReference type="GO" id="GO:0005840">
    <property type="term" value="C:ribosome"/>
    <property type="evidence" value="ECO:0007669"/>
    <property type="project" value="UniProtKB-KW"/>
</dbReference>
<dbReference type="FunFam" id="3.30.70.330:FF:000001">
    <property type="entry name" value="50S ribosomal protein L23"/>
    <property type="match status" value="1"/>
</dbReference>
<evidence type="ECO:0000256" key="1">
    <source>
        <dbReference type="ARBA" id="ARBA00006700"/>
    </source>
</evidence>
<dbReference type="InterPro" id="IPR012677">
    <property type="entry name" value="Nucleotide-bd_a/b_plait_sf"/>
</dbReference>
<dbReference type="Pfam" id="PF00276">
    <property type="entry name" value="Ribosomal_L23"/>
    <property type="match status" value="1"/>
</dbReference>
<dbReference type="InterPro" id="IPR001014">
    <property type="entry name" value="Ribosomal_uL23_CS"/>
</dbReference>
<keyword evidence="5 6" id="KW-0687">Ribonucleoprotein</keyword>
<dbReference type="GO" id="GO:0019843">
    <property type="term" value="F:rRNA binding"/>
    <property type="evidence" value="ECO:0007669"/>
    <property type="project" value="UniProtKB-UniRule"/>
</dbReference>
<dbReference type="GO" id="GO:1990904">
    <property type="term" value="C:ribonucleoprotein complex"/>
    <property type="evidence" value="ECO:0007669"/>
    <property type="project" value="UniProtKB-KW"/>
</dbReference>
<evidence type="ECO:0000313" key="8">
    <source>
        <dbReference type="EMBL" id="OUO56349.1"/>
    </source>
</evidence>
<accession>A0A1Y4DFA0</accession>
<dbReference type="AlphaFoldDB" id="A0A1Y4DFA0"/>
<dbReference type="PANTHER" id="PTHR11620">
    <property type="entry name" value="60S RIBOSOMAL PROTEIN L23A"/>
    <property type="match status" value="1"/>
</dbReference>
<dbReference type="EMBL" id="NFJD01000004">
    <property type="protein sequence ID" value="OUO56349.1"/>
    <property type="molecule type" value="Genomic_DNA"/>
</dbReference>
<dbReference type="RefSeq" id="WP_087289336.1">
    <property type="nucleotide sequence ID" value="NZ_NFJD01000004.1"/>
</dbReference>
<evidence type="ECO:0000256" key="5">
    <source>
        <dbReference type="ARBA" id="ARBA00023274"/>
    </source>
</evidence>
<proteinExistence type="inferred from homology"/>
<organism evidence="8 9">
    <name type="scientific">Candidatus Avelusimicrobium gallicola</name>
    <dbReference type="NCBI Taxonomy" id="2562704"/>
    <lineage>
        <taxon>Bacteria</taxon>
        <taxon>Pseudomonadati</taxon>
        <taxon>Elusimicrobiota</taxon>
        <taxon>Elusimicrobia</taxon>
        <taxon>Elusimicrobiales</taxon>
        <taxon>Elusimicrobiaceae</taxon>
        <taxon>Candidatus Avelusimicrobium</taxon>
    </lineage>
</organism>
<comment type="subunit">
    <text evidence="6">Part of the 50S ribosomal subunit. Contacts protein L29, and trigger factor when it is bound to the ribosome.</text>
</comment>
<dbReference type="SUPFAM" id="SSF54189">
    <property type="entry name" value="Ribosomal proteins S24e, L23 and L15e"/>
    <property type="match status" value="1"/>
</dbReference>
<dbReference type="GO" id="GO:0006412">
    <property type="term" value="P:translation"/>
    <property type="evidence" value="ECO:0007669"/>
    <property type="project" value="UniProtKB-UniRule"/>
</dbReference>
<protein>
    <recommendedName>
        <fullName evidence="6">Large ribosomal subunit protein uL23</fullName>
    </recommendedName>
</protein>
<dbReference type="HAMAP" id="MF_01369_B">
    <property type="entry name" value="Ribosomal_uL23_B"/>
    <property type="match status" value="1"/>
</dbReference>
<reference evidence="9" key="1">
    <citation type="submission" date="2017-04" db="EMBL/GenBank/DDBJ databases">
        <title>Function of individual gut microbiota members based on whole genome sequencing of pure cultures obtained from chicken caecum.</title>
        <authorList>
            <person name="Medvecky M."/>
            <person name="Cejkova D."/>
            <person name="Polansky O."/>
            <person name="Karasova D."/>
            <person name="Kubasova T."/>
            <person name="Cizek A."/>
            <person name="Rychlik I."/>
        </authorList>
    </citation>
    <scope>NUCLEOTIDE SEQUENCE [LARGE SCALE GENOMIC DNA]</scope>
    <source>
        <strain evidence="9">An273</strain>
    </source>
</reference>
<keyword evidence="9" id="KW-1185">Reference proteome</keyword>
<comment type="caution">
    <text evidence="8">The sequence shown here is derived from an EMBL/GenBank/DDBJ whole genome shotgun (WGS) entry which is preliminary data.</text>
</comment>
<evidence type="ECO:0000256" key="4">
    <source>
        <dbReference type="ARBA" id="ARBA00022980"/>
    </source>
</evidence>
<keyword evidence="2 6" id="KW-0699">rRNA-binding</keyword>
<dbReference type="NCBIfam" id="NF004359">
    <property type="entry name" value="PRK05738.1-3"/>
    <property type="match status" value="1"/>
</dbReference>
<dbReference type="GO" id="GO:0003735">
    <property type="term" value="F:structural constituent of ribosome"/>
    <property type="evidence" value="ECO:0007669"/>
    <property type="project" value="InterPro"/>
</dbReference>
<dbReference type="OrthoDB" id="9793353at2"/>
<evidence type="ECO:0000256" key="3">
    <source>
        <dbReference type="ARBA" id="ARBA00022884"/>
    </source>
</evidence>
<evidence type="ECO:0000256" key="7">
    <source>
        <dbReference type="RuleBase" id="RU003934"/>
    </source>
</evidence>
<dbReference type="Gene3D" id="3.30.70.330">
    <property type="match status" value="1"/>
</dbReference>
<evidence type="ECO:0000256" key="6">
    <source>
        <dbReference type="HAMAP-Rule" id="MF_01369"/>
    </source>
</evidence>
<keyword evidence="3 6" id="KW-0694">RNA-binding</keyword>
<comment type="function">
    <text evidence="6">One of the early assembly proteins it binds 23S rRNA. One of the proteins that surrounds the polypeptide exit tunnel on the outside of the ribosome. Forms the main docking site for trigger factor binding to the ribosome.</text>
</comment>